<reference evidence="1 2" key="1">
    <citation type="journal article" date="2016" name="Nat. Commun.">
        <title>Thousands of microbial genomes shed light on interconnected biogeochemical processes in an aquifer system.</title>
        <authorList>
            <person name="Anantharaman K."/>
            <person name="Brown C.T."/>
            <person name="Hug L.A."/>
            <person name="Sharon I."/>
            <person name="Castelle C.J."/>
            <person name="Probst A.J."/>
            <person name="Thomas B.C."/>
            <person name="Singh A."/>
            <person name="Wilkins M.J."/>
            <person name="Karaoz U."/>
            <person name="Brodie E.L."/>
            <person name="Williams K.H."/>
            <person name="Hubbard S.S."/>
            <person name="Banfield J.F."/>
        </authorList>
    </citation>
    <scope>NUCLEOTIDE SEQUENCE [LARGE SCALE GENOMIC DNA]</scope>
</reference>
<evidence type="ECO:0000313" key="2">
    <source>
        <dbReference type="Proteomes" id="UP000177050"/>
    </source>
</evidence>
<proteinExistence type="predicted"/>
<dbReference type="EMBL" id="MGBR01000001">
    <property type="protein sequence ID" value="OGK73944.1"/>
    <property type="molecule type" value="Genomic_DNA"/>
</dbReference>
<dbReference type="Gene3D" id="3.40.50.1000">
    <property type="entry name" value="HAD superfamily/HAD-like"/>
    <property type="match status" value="1"/>
</dbReference>
<name>A0A1F7L1L3_9BACT</name>
<evidence type="ECO:0000313" key="1">
    <source>
        <dbReference type="EMBL" id="OGK73944.1"/>
    </source>
</evidence>
<dbReference type="InterPro" id="IPR036412">
    <property type="entry name" value="HAD-like_sf"/>
</dbReference>
<evidence type="ECO:0008006" key="3">
    <source>
        <dbReference type="Google" id="ProtNLM"/>
    </source>
</evidence>
<dbReference type="InterPro" id="IPR023214">
    <property type="entry name" value="HAD_sf"/>
</dbReference>
<dbReference type="AlphaFoldDB" id="A0A1F7L1L3"/>
<accession>A0A1F7L1L3</accession>
<protein>
    <recommendedName>
        <fullName evidence="3">Sucrose phosphatase-like domain-containing protein</fullName>
    </recommendedName>
</protein>
<sequence length="368" mass="42142">MSHSIYQHIHTLVKNKMAFVDVDETLTAYPWETTEKDLLSANLTNNAVKTLQNNGYMCTLITSRTAEMCMSNKQYILSQKNYGFIRPQPHVGINTQNKHFYIKPEEYFPSRILDLPIIISSSGAQISVLQKDGGYAIDHDFYPPDYPNASTWRKETMQYLSSLHVPFTYARIDSEDAYNKHETDIFPADYRIQLLFKSKEDMMLLQHIKKRADLFIINDSNPDKKIYTTYLAPKKGKTEAINHVLNHLRTLTKILVIGDSLPDFEAGIQIYPISDVSITLLLVGGSRLTTFLLEKEKNDFAGTDLTNFKKNMTSLKRAGYYLYTDHKTTNKRLIIIGDVASPQSIGPKCIVEILQDKRYHVSSTTLTY</sequence>
<dbReference type="Gene3D" id="3.30.1240.10">
    <property type="match status" value="1"/>
</dbReference>
<dbReference type="SUPFAM" id="SSF56784">
    <property type="entry name" value="HAD-like"/>
    <property type="match status" value="1"/>
</dbReference>
<comment type="caution">
    <text evidence="1">The sequence shown here is derived from an EMBL/GenBank/DDBJ whole genome shotgun (WGS) entry which is preliminary data.</text>
</comment>
<gene>
    <name evidence="1" type="ORF">A3K52_04155</name>
</gene>
<organism evidence="1 2">
    <name type="scientific">Candidatus Roizmanbacteria bacterium RIFOXYD1_FULL_38_12</name>
    <dbReference type="NCBI Taxonomy" id="1802093"/>
    <lineage>
        <taxon>Bacteria</taxon>
        <taxon>Candidatus Roizmaniibacteriota</taxon>
    </lineage>
</organism>
<dbReference type="Proteomes" id="UP000177050">
    <property type="component" value="Unassembled WGS sequence"/>
</dbReference>